<dbReference type="GeneTree" id="ENSGT00500000044955"/>
<reference evidence="3" key="1">
    <citation type="submission" date="2025-08" db="UniProtKB">
        <authorList>
            <consortium name="Ensembl"/>
        </authorList>
    </citation>
    <scope>IDENTIFICATION</scope>
</reference>
<proteinExistence type="predicted"/>
<dbReference type="PANTHER" id="PTHR22426">
    <property type="entry name" value="ARGININE_SERINE-RICH COILED-COIL PROTEIN 2"/>
    <property type="match status" value="1"/>
</dbReference>
<accession>A0A8C6XWQ7</accession>
<organism evidence="3 4">
    <name type="scientific">Naja naja</name>
    <name type="common">Indian cobra</name>
    <dbReference type="NCBI Taxonomy" id="35670"/>
    <lineage>
        <taxon>Eukaryota</taxon>
        <taxon>Metazoa</taxon>
        <taxon>Chordata</taxon>
        <taxon>Craniata</taxon>
        <taxon>Vertebrata</taxon>
        <taxon>Euteleostomi</taxon>
        <taxon>Lepidosauria</taxon>
        <taxon>Squamata</taxon>
        <taxon>Bifurcata</taxon>
        <taxon>Unidentata</taxon>
        <taxon>Episquamata</taxon>
        <taxon>Toxicofera</taxon>
        <taxon>Serpentes</taxon>
        <taxon>Colubroidea</taxon>
        <taxon>Elapidae</taxon>
        <taxon>Elapinae</taxon>
        <taxon>Naja</taxon>
    </lineage>
</organism>
<keyword evidence="4" id="KW-1185">Reference proteome</keyword>
<dbReference type="OrthoDB" id="9451331at2759"/>
<evidence type="ECO:0000259" key="2">
    <source>
        <dbReference type="Pfam" id="PF15477"/>
    </source>
</evidence>
<dbReference type="PANTHER" id="PTHR22426:SF1">
    <property type="entry name" value="LYSINE-RICH NUCLEOLAR PROTEIN 1"/>
    <property type="match status" value="1"/>
</dbReference>
<dbReference type="Pfam" id="PF15477">
    <property type="entry name" value="SMAP"/>
    <property type="match status" value="1"/>
</dbReference>
<evidence type="ECO:0000313" key="3">
    <source>
        <dbReference type="Ensembl" id="ENSNNAP00000019867.1"/>
    </source>
</evidence>
<dbReference type="Ensembl" id="ENSNNAT00000020856.1">
    <property type="protein sequence ID" value="ENSNNAP00000019867.1"/>
    <property type="gene ID" value="ENSNNAG00000013228.1"/>
</dbReference>
<feature type="domain" description="Small acidic protein-like" evidence="2">
    <location>
        <begin position="47"/>
        <end position="120"/>
    </location>
</feature>
<dbReference type="OMA" id="EWTGTQF"/>
<sequence length="143" mass="16398">MVVSRGLPVLFPIESKRRKREKERERERGREGEKERRRERERKGGGDTATFESPEQKTKFHRLMGGFKKGFVPAQSSAPANANKPNLALDWPREQELQHNLEAEFKKALEFKHHRGIGLGFQSSAPSGVHIDKYASKSIKFEA</sequence>
<reference evidence="3" key="2">
    <citation type="submission" date="2025-09" db="UniProtKB">
        <authorList>
            <consortium name="Ensembl"/>
        </authorList>
    </citation>
    <scope>IDENTIFICATION</scope>
</reference>
<name>A0A8C6XWQ7_NAJNA</name>
<evidence type="ECO:0000313" key="4">
    <source>
        <dbReference type="Proteomes" id="UP000694559"/>
    </source>
</evidence>
<evidence type="ECO:0000256" key="1">
    <source>
        <dbReference type="SAM" id="MobiDB-lite"/>
    </source>
</evidence>
<dbReference type="Proteomes" id="UP000694559">
    <property type="component" value="Unplaced"/>
</dbReference>
<feature type="region of interest" description="Disordered" evidence="1">
    <location>
        <begin position="1"/>
        <end position="58"/>
    </location>
</feature>
<feature type="compositionally biased region" description="Basic and acidic residues" evidence="1">
    <location>
        <begin position="22"/>
        <end position="45"/>
    </location>
</feature>
<dbReference type="AlphaFoldDB" id="A0A8C6XWQ7"/>
<protein>
    <recommendedName>
        <fullName evidence="2">Small acidic protein-like domain-containing protein</fullName>
    </recommendedName>
</protein>
<dbReference type="InterPro" id="IPR028124">
    <property type="entry name" value="SMAP_dom"/>
</dbReference>